<sequence>MTILTLHLDIQPQPSDDLHHSWLLFILQTKPSPNLSFVTWALIDLSILIEIAHFIAPRIAATPLIVLISHHRLGSSSDQLFLTKTHSIPARIVLSVAM</sequence>
<proteinExistence type="predicted"/>
<evidence type="ECO:0000313" key="2">
    <source>
        <dbReference type="Proteomes" id="UP000030645"/>
    </source>
</evidence>
<protein>
    <submittedName>
        <fullName evidence="1">Uncharacterized protein</fullName>
    </submittedName>
</protein>
<name>W9RI22_9ROSA</name>
<reference evidence="2" key="1">
    <citation type="submission" date="2013-01" db="EMBL/GenBank/DDBJ databases">
        <title>Draft Genome Sequence of a Mulberry Tree, Morus notabilis C.K. Schneid.</title>
        <authorList>
            <person name="He N."/>
            <person name="Zhao S."/>
        </authorList>
    </citation>
    <scope>NUCLEOTIDE SEQUENCE</scope>
</reference>
<organism evidence="1 2">
    <name type="scientific">Morus notabilis</name>
    <dbReference type="NCBI Taxonomy" id="981085"/>
    <lineage>
        <taxon>Eukaryota</taxon>
        <taxon>Viridiplantae</taxon>
        <taxon>Streptophyta</taxon>
        <taxon>Embryophyta</taxon>
        <taxon>Tracheophyta</taxon>
        <taxon>Spermatophyta</taxon>
        <taxon>Magnoliopsida</taxon>
        <taxon>eudicotyledons</taxon>
        <taxon>Gunneridae</taxon>
        <taxon>Pentapetalae</taxon>
        <taxon>rosids</taxon>
        <taxon>fabids</taxon>
        <taxon>Rosales</taxon>
        <taxon>Moraceae</taxon>
        <taxon>Moreae</taxon>
        <taxon>Morus</taxon>
    </lineage>
</organism>
<dbReference type="Proteomes" id="UP000030645">
    <property type="component" value="Unassembled WGS sequence"/>
</dbReference>
<evidence type="ECO:0000313" key="1">
    <source>
        <dbReference type="EMBL" id="EXB93394.1"/>
    </source>
</evidence>
<keyword evidence="2" id="KW-1185">Reference proteome</keyword>
<dbReference type="AlphaFoldDB" id="W9RI22"/>
<gene>
    <name evidence="1" type="ORF">L484_010722</name>
</gene>
<accession>W9RI22</accession>
<dbReference type="EMBL" id="KE345067">
    <property type="protein sequence ID" value="EXB93394.1"/>
    <property type="molecule type" value="Genomic_DNA"/>
</dbReference>